<keyword evidence="3" id="KW-1185">Reference proteome</keyword>
<sequence length="95" mass="10532">MFRRCEGRSRETAGEIETRKREKSSGKSRKIDVGNAARSVDSRRGRELDIGKSQGERNWFELDRGRANGVGDASFSFGPRSRRRVGGGTKSQGKG</sequence>
<evidence type="ECO:0000313" key="3">
    <source>
        <dbReference type="Proteomes" id="UP000699042"/>
    </source>
</evidence>
<protein>
    <submittedName>
        <fullName evidence="2">Uncharacterized protein</fullName>
    </submittedName>
</protein>
<feature type="compositionally biased region" description="Gly residues" evidence="1">
    <location>
        <begin position="86"/>
        <end position="95"/>
    </location>
</feature>
<dbReference type="EMBL" id="JAESDN010000023">
    <property type="protein sequence ID" value="KAG7040593.1"/>
    <property type="molecule type" value="Genomic_DNA"/>
</dbReference>
<proteinExistence type="predicted"/>
<feature type="compositionally biased region" description="Basic and acidic residues" evidence="1">
    <location>
        <begin position="40"/>
        <end position="66"/>
    </location>
</feature>
<feature type="non-terminal residue" evidence="2">
    <location>
        <position position="1"/>
    </location>
</feature>
<dbReference type="Proteomes" id="UP000699042">
    <property type="component" value="Unassembled WGS sequence"/>
</dbReference>
<evidence type="ECO:0000256" key="1">
    <source>
        <dbReference type="SAM" id="MobiDB-lite"/>
    </source>
</evidence>
<evidence type="ECO:0000313" key="2">
    <source>
        <dbReference type="EMBL" id="KAG7040593.1"/>
    </source>
</evidence>
<dbReference type="AlphaFoldDB" id="A0A9P7QT16"/>
<feature type="region of interest" description="Disordered" evidence="1">
    <location>
        <begin position="1"/>
        <end position="95"/>
    </location>
</feature>
<reference evidence="2" key="1">
    <citation type="submission" date="2021-05" db="EMBL/GenBank/DDBJ databases">
        <title>Comparative genomics of three Colletotrichum scovillei strains and genetic complementation revealed genes involved fungal growth and virulence on chili pepper.</title>
        <authorList>
            <person name="Hsieh D.-K."/>
            <person name="Chuang S.-C."/>
            <person name="Chen C.-Y."/>
            <person name="Chao Y.-T."/>
            <person name="Lu M.-Y.J."/>
            <person name="Lee M.-H."/>
            <person name="Shih M.-C."/>
        </authorList>
    </citation>
    <scope>NUCLEOTIDE SEQUENCE</scope>
    <source>
        <strain evidence="2">Coll-153</strain>
    </source>
</reference>
<feature type="compositionally biased region" description="Basic and acidic residues" evidence="1">
    <location>
        <begin position="1"/>
        <end position="32"/>
    </location>
</feature>
<gene>
    <name evidence="2" type="ORF">JMJ77_011455</name>
</gene>
<organism evidence="2 3">
    <name type="scientific">Colletotrichum scovillei</name>
    <dbReference type="NCBI Taxonomy" id="1209932"/>
    <lineage>
        <taxon>Eukaryota</taxon>
        <taxon>Fungi</taxon>
        <taxon>Dikarya</taxon>
        <taxon>Ascomycota</taxon>
        <taxon>Pezizomycotina</taxon>
        <taxon>Sordariomycetes</taxon>
        <taxon>Hypocreomycetidae</taxon>
        <taxon>Glomerellales</taxon>
        <taxon>Glomerellaceae</taxon>
        <taxon>Colletotrichum</taxon>
        <taxon>Colletotrichum acutatum species complex</taxon>
    </lineage>
</organism>
<comment type="caution">
    <text evidence="2">The sequence shown here is derived from an EMBL/GenBank/DDBJ whole genome shotgun (WGS) entry which is preliminary data.</text>
</comment>
<name>A0A9P7QT16_9PEZI</name>
<accession>A0A9P7QT16</accession>